<comment type="caution">
    <text evidence="3">The sequence shown here is derived from an EMBL/GenBank/DDBJ whole genome shotgun (WGS) entry which is preliminary data.</text>
</comment>
<reference evidence="3 4" key="1">
    <citation type="journal article" date="2016" name="Nat. Commun.">
        <title>Thousands of microbial genomes shed light on interconnected biogeochemical processes in an aquifer system.</title>
        <authorList>
            <person name="Anantharaman K."/>
            <person name="Brown C.T."/>
            <person name="Hug L.A."/>
            <person name="Sharon I."/>
            <person name="Castelle C.J."/>
            <person name="Probst A.J."/>
            <person name="Thomas B.C."/>
            <person name="Singh A."/>
            <person name="Wilkins M.J."/>
            <person name="Karaoz U."/>
            <person name="Brodie E.L."/>
            <person name="Williams K.H."/>
            <person name="Hubbard S.S."/>
            <person name="Banfield J.F."/>
        </authorList>
    </citation>
    <scope>NUCLEOTIDE SEQUENCE [LARGE SCALE GENOMIC DNA]</scope>
</reference>
<accession>A0A1F6W767</accession>
<evidence type="ECO:0008006" key="5">
    <source>
        <dbReference type="Google" id="ProtNLM"/>
    </source>
</evidence>
<sequence length="200" mass="22803">MIRYIIAIILMGISLVGFFSFSSPLYKDISDLKMQIASYNEALDNSKALENERDKLTAKYNAINPENLVRIQKLLPDNIDNIRLILEIEKVALPYDMVLKNVKFNTVKKENTTPETGATQGGGTQVDQSFNKDYGSWDLEFSTSGTYNNFINFTKDLESNLRIVDISSIQFSSGPDTKLNPSLPEVYKFDFKIKTYWLKN</sequence>
<protein>
    <recommendedName>
        <fullName evidence="5">Pilus assembly protein PilO</fullName>
    </recommendedName>
</protein>
<feature type="coiled-coil region" evidence="1">
    <location>
        <begin position="29"/>
        <end position="59"/>
    </location>
</feature>
<feature type="transmembrane region" description="Helical" evidence="2">
    <location>
        <begin position="6"/>
        <end position="26"/>
    </location>
</feature>
<dbReference type="InterPro" id="IPR014717">
    <property type="entry name" value="Transl_elong_EF1B/ribsomal_bS6"/>
</dbReference>
<organism evidence="3 4">
    <name type="scientific">Candidatus Nomurabacteria bacterium RIFCSPHIGHO2_02_FULL_37_13</name>
    <dbReference type="NCBI Taxonomy" id="1801750"/>
    <lineage>
        <taxon>Bacteria</taxon>
        <taxon>Candidatus Nomuraibacteriota</taxon>
    </lineage>
</organism>
<dbReference type="Gene3D" id="3.30.70.60">
    <property type="match status" value="1"/>
</dbReference>
<name>A0A1F6W767_9BACT</name>
<keyword evidence="1" id="KW-0175">Coiled coil</keyword>
<evidence type="ECO:0000256" key="1">
    <source>
        <dbReference type="SAM" id="Coils"/>
    </source>
</evidence>
<evidence type="ECO:0000313" key="3">
    <source>
        <dbReference type="EMBL" id="OGI77768.1"/>
    </source>
</evidence>
<proteinExistence type="predicted"/>
<keyword evidence="2" id="KW-0472">Membrane</keyword>
<evidence type="ECO:0000256" key="2">
    <source>
        <dbReference type="SAM" id="Phobius"/>
    </source>
</evidence>
<dbReference type="AlphaFoldDB" id="A0A1F6W767"/>
<dbReference type="EMBL" id="MFUA01000002">
    <property type="protein sequence ID" value="OGI77768.1"/>
    <property type="molecule type" value="Genomic_DNA"/>
</dbReference>
<gene>
    <name evidence="3" type="ORF">A3B85_03340</name>
</gene>
<dbReference type="Proteomes" id="UP000178374">
    <property type="component" value="Unassembled WGS sequence"/>
</dbReference>
<keyword evidence="2" id="KW-1133">Transmembrane helix</keyword>
<dbReference type="STRING" id="1801750.A3B85_03340"/>
<keyword evidence="2" id="KW-0812">Transmembrane</keyword>
<evidence type="ECO:0000313" key="4">
    <source>
        <dbReference type="Proteomes" id="UP000178374"/>
    </source>
</evidence>